<protein>
    <submittedName>
        <fullName evidence="1">1-acyl-sn-glycerol-3-phosphate acyltransferase</fullName>
    </submittedName>
</protein>
<accession>J9G653</accession>
<dbReference type="EMBL" id="AMCI01004847">
    <property type="protein sequence ID" value="EJW97272.1"/>
    <property type="molecule type" value="Genomic_DNA"/>
</dbReference>
<sequence>VSWHPLTLVVHKPIYPQTKGPENIKELMEESYREIEKDLPKEYQGMVENPDQ</sequence>
<dbReference type="AlphaFoldDB" id="J9G653"/>
<keyword evidence="1" id="KW-0012">Acyltransferase</keyword>
<comment type="caution">
    <text evidence="1">The sequence shown here is derived from an EMBL/GenBank/DDBJ whole genome shotgun (WGS) entry which is preliminary data.</text>
</comment>
<name>J9G653_9ZZZZ</name>
<keyword evidence="1" id="KW-0808">Transferase</keyword>
<reference evidence="1" key="1">
    <citation type="journal article" date="2012" name="PLoS ONE">
        <title>Gene sets for utilization of primary and secondary nutrition supplies in the distal gut of endangered iberian lynx.</title>
        <authorList>
            <person name="Alcaide M."/>
            <person name="Messina E."/>
            <person name="Richter M."/>
            <person name="Bargiela R."/>
            <person name="Peplies J."/>
            <person name="Huws S.A."/>
            <person name="Newbold C.J."/>
            <person name="Golyshin P.N."/>
            <person name="Simon M.A."/>
            <person name="Lopez G."/>
            <person name="Yakimov M.M."/>
            <person name="Ferrer M."/>
        </authorList>
    </citation>
    <scope>NUCLEOTIDE SEQUENCE</scope>
</reference>
<dbReference type="GO" id="GO:0016746">
    <property type="term" value="F:acyltransferase activity"/>
    <property type="evidence" value="ECO:0007669"/>
    <property type="project" value="UniProtKB-KW"/>
</dbReference>
<proteinExistence type="predicted"/>
<feature type="non-terminal residue" evidence="1">
    <location>
        <position position="1"/>
    </location>
</feature>
<gene>
    <name evidence="1" type="ORF">EVA_14620</name>
</gene>
<organism evidence="1">
    <name type="scientific">gut metagenome</name>
    <dbReference type="NCBI Taxonomy" id="749906"/>
    <lineage>
        <taxon>unclassified sequences</taxon>
        <taxon>metagenomes</taxon>
        <taxon>organismal metagenomes</taxon>
    </lineage>
</organism>
<evidence type="ECO:0000313" key="1">
    <source>
        <dbReference type="EMBL" id="EJW97272.1"/>
    </source>
</evidence>